<keyword evidence="4" id="KW-0597">Phosphoprotein</keyword>
<dbReference type="SMART" id="SM00387">
    <property type="entry name" value="HATPase_c"/>
    <property type="match status" value="1"/>
</dbReference>
<keyword evidence="7" id="KW-0418">Kinase</keyword>
<dbReference type="InterPro" id="IPR050428">
    <property type="entry name" value="TCS_sensor_his_kinase"/>
</dbReference>
<evidence type="ECO:0000256" key="7">
    <source>
        <dbReference type="ARBA" id="ARBA00022777"/>
    </source>
</evidence>
<evidence type="ECO:0000259" key="12">
    <source>
        <dbReference type="PROSITE" id="PS50109"/>
    </source>
</evidence>
<evidence type="ECO:0000256" key="10">
    <source>
        <dbReference type="ARBA" id="ARBA00023136"/>
    </source>
</evidence>
<dbReference type="PRINTS" id="PR00344">
    <property type="entry name" value="BCTRLSENSOR"/>
</dbReference>
<reference evidence="14 15" key="1">
    <citation type="submission" date="2016-05" db="EMBL/GenBank/DDBJ databases">
        <authorList>
            <person name="Lavstsen T."/>
            <person name="Jespersen J.S."/>
        </authorList>
    </citation>
    <scope>NUCLEOTIDE SEQUENCE [LARGE SCALE GENOMIC DNA]</scope>
    <source>
        <strain evidence="14 15">KCJ1736</strain>
    </source>
</reference>
<dbReference type="PROSITE" id="PS50109">
    <property type="entry name" value="HIS_KIN"/>
    <property type="match status" value="1"/>
</dbReference>
<dbReference type="AlphaFoldDB" id="A0A176XIP8"/>
<dbReference type="Pfam" id="PF08521">
    <property type="entry name" value="2CSK_N"/>
    <property type="match status" value="1"/>
</dbReference>
<evidence type="ECO:0000313" key="15">
    <source>
        <dbReference type="Proteomes" id="UP000077098"/>
    </source>
</evidence>
<keyword evidence="6 11" id="KW-0812">Transmembrane</keyword>
<dbReference type="Gene3D" id="1.10.287.130">
    <property type="match status" value="1"/>
</dbReference>
<evidence type="ECO:0000256" key="5">
    <source>
        <dbReference type="ARBA" id="ARBA00022679"/>
    </source>
</evidence>
<dbReference type="InterPro" id="IPR005467">
    <property type="entry name" value="His_kinase_dom"/>
</dbReference>
<evidence type="ECO:0000256" key="6">
    <source>
        <dbReference type="ARBA" id="ARBA00022692"/>
    </source>
</evidence>
<dbReference type="EMBL" id="LXPS01000003">
    <property type="protein sequence ID" value="OAE49125.1"/>
    <property type="molecule type" value="Genomic_DNA"/>
</dbReference>
<feature type="domain" description="Histidine kinase" evidence="12">
    <location>
        <begin position="246"/>
        <end position="458"/>
    </location>
</feature>
<name>A0A176XIP8_AGRTU</name>
<evidence type="ECO:0000256" key="3">
    <source>
        <dbReference type="ARBA" id="ARBA00012438"/>
    </source>
</evidence>
<keyword evidence="10 11" id="KW-0472">Membrane</keyword>
<feature type="domain" description="HAMP" evidence="13">
    <location>
        <begin position="187"/>
        <end position="238"/>
    </location>
</feature>
<proteinExistence type="predicted"/>
<evidence type="ECO:0000313" key="14">
    <source>
        <dbReference type="EMBL" id="OAE49125.1"/>
    </source>
</evidence>
<keyword evidence="9" id="KW-0902">Two-component regulatory system</keyword>
<dbReference type="PANTHER" id="PTHR45436">
    <property type="entry name" value="SENSOR HISTIDINE KINASE YKOH"/>
    <property type="match status" value="1"/>
</dbReference>
<dbReference type="InterPro" id="IPR013727">
    <property type="entry name" value="2CSK_N"/>
</dbReference>
<evidence type="ECO:0000256" key="11">
    <source>
        <dbReference type="SAM" id="Phobius"/>
    </source>
</evidence>
<accession>A0A176XIP8</accession>
<dbReference type="Gene3D" id="3.30.565.10">
    <property type="entry name" value="Histidine kinase-like ATPase, C-terminal domain"/>
    <property type="match status" value="1"/>
</dbReference>
<dbReference type="InterPro" id="IPR004358">
    <property type="entry name" value="Sig_transdc_His_kin-like_C"/>
</dbReference>
<dbReference type="InterPro" id="IPR003594">
    <property type="entry name" value="HATPase_dom"/>
</dbReference>
<dbReference type="PROSITE" id="PS50885">
    <property type="entry name" value="HAMP"/>
    <property type="match status" value="1"/>
</dbReference>
<dbReference type="InterPro" id="IPR003660">
    <property type="entry name" value="HAMP_dom"/>
</dbReference>
<dbReference type="CDD" id="cd00082">
    <property type="entry name" value="HisKA"/>
    <property type="match status" value="1"/>
</dbReference>
<gene>
    <name evidence="14" type="ORF">A7J57_00395</name>
</gene>
<dbReference type="PANTHER" id="PTHR45436:SF1">
    <property type="entry name" value="SENSOR PROTEIN QSEC"/>
    <property type="match status" value="1"/>
</dbReference>
<dbReference type="InterPro" id="IPR036097">
    <property type="entry name" value="HisK_dim/P_sf"/>
</dbReference>
<feature type="transmembrane region" description="Helical" evidence="11">
    <location>
        <begin position="167"/>
        <end position="186"/>
    </location>
</feature>
<dbReference type="EC" id="2.7.13.3" evidence="3"/>
<evidence type="ECO:0000256" key="4">
    <source>
        <dbReference type="ARBA" id="ARBA00022553"/>
    </source>
</evidence>
<evidence type="ECO:0000256" key="9">
    <source>
        <dbReference type="ARBA" id="ARBA00023012"/>
    </source>
</evidence>
<evidence type="ECO:0000256" key="8">
    <source>
        <dbReference type="ARBA" id="ARBA00022989"/>
    </source>
</evidence>
<evidence type="ECO:0000256" key="1">
    <source>
        <dbReference type="ARBA" id="ARBA00000085"/>
    </source>
</evidence>
<dbReference type="GO" id="GO:0000155">
    <property type="term" value="F:phosphorelay sensor kinase activity"/>
    <property type="evidence" value="ECO:0007669"/>
    <property type="project" value="InterPro"/>
</dbReference>
<dbReference type="Proteomes" id="UP000077098">
    <property type="component" value="Unassembled WGS sequence"/>
</dbReference>
<dbReference type="InterPro" id="IPR003661">
    <property type="entry name" value="HisK_dim/P_dom"/>
</dbReference>
<comment type="catalytic activity">
    <reaction evidence="1">
        <text>ATP + protein L-histidine = ADP + protein N-phospho-L-histidine.</text>
        <dbReference type="EC" id="2.7.13.3"/>
    </reaction>
</comment>
<dbReference type="SUPFAM" id="SSF55874">
    <property type="entry name" value="ATPase domain of HSP90 chaperone/DNA topoisomerase II/histidine kinase"/>
    <property type="match status" value="1"/>
</dbReference>
<evidence type="ECO:0000256" key="2">
    <source>
        <dbReference type="ARBA" id="ARBA00004370"/>
    </source>
</evidence>
<protein>
    <recommendedName>
        <fullName evidence="3">histidine kinase</fullName>
        <ecNumber evidence="3">2.7.13.3</ecNumber>
    </recommendedName>
</protein>
<dbReference type="GO" id="GO:0005886">
    <property type="term" value="C:plasma membrane"/>
    <property type="evidence" value="ECO:0007669"/>
    <property type="project" value="TreeGrafter"/>
</dbReference>
<keyword evidence="8 11" id="KW-1133">Transmembrane helix</keyword>
<sequence>MARLSIERRLLITTVCLFVVIGSVLALTVRAYARRSADEAFDRVLTASALAIADTVGIEEGAVTVDIPYSAFAILGTSRLNRVFYRVTAPDGSLVTGSPILGLDIPLANEETLHLHDAMYRGDAVRIASVQRYRADTVTGTGGWIGVMVAETREARRELAGQLTLNGMLPAVTIALLAGGLILVSVRSAFAPLRLIESNLRARRPSDLSRIDREVPVEVSALVLALNEFMDRLGSVLDGVKRVTADAAHQLRTPLAAIQAQAEVGLEEAEDPQTRRRLSRIHHNAREAGLLANMLLSEATTLHRLETQEREIVNFNDAIKNALQMLRAESAYASQVQSLTLVTHDAPVLVDAEPVALREMVRNIVENAFIHAAGPTTVRLEAMDGSATLKVMDRGPGVADAEKGKIFQRFVRGGARRPGSGLGLAIAKDVVVAFGGRISVADRVGGGLVVEVVLPMFAGGQGQDV</sequence>
<evidence type="ECO:0000259" key="13">
    <source>
        <dbReference type="PROSITE" id="PS50885"/>
    </source>
</evidence>
<dbReference type="SMART" id="SM00388">
    <property type="entry name" value="HisKA"/>
    <property type="match status" value="1"/>
</dbReference>
<dbReference type="SUPFAM" id="SSF47384">
    <property type="entry name" value="Homodimeric domain of signal transducing histidine kinase"/>
    <property type="match status" value="1"/>
</dbReference>
<keyword evidence="5" id="KW-0808">Transferase</keyword>
<comment type="caution">
    <text evidence="14">The sequence shown here is derived from an EMBL/GenBank/DDBJ whole genome shotgun (WGS) entry which is preliminary data.</text>
</comment>
<comment type="subcellular location">
    <subcellularLocation>
        <location evidence="2">Membrane</location>
    </subcellularLocation>
</comment>
<dbReference type="RefSeq" id="WP_063947294.1">
    <property type="nucleotide sequence ID" value="NZ_LXPS01000003.1"/>
</dbReference>
<dbReference type="Pfam" id="PF02518">
    <property type="entry name" value="HATPase_c"/>
    <property type="match status" value="1"/>
</dbReference>
<dbReference type="Pfam" id="PF00512">
    <property type="entry name" value="HisKA"/>
    <property type="match status" value="1"/>
</dbReference>
<dbReference type="InterPro" id="IPR036890">
    <property type="entry name" value="HATPase_C_sf"/>
</dbReference>
<organism evidence="14 15">
    <name type="scientific">Agrobacterium tumefaciens</name>
    <dbReference type="NCBI Taxonomy" id="358"/>
    <lineage>
        <taxon>Bacteria</taxon>
        <taxon>Pseudomonadati</taxon>
        <taxon>Pseudomonadota</taxon>
        <taxon>Alphaproteobacteria</taxon>
        <taxon>Hyphomicrobiales</taxon>
        <taxon>Rhizobiaceae</taxon>
        <taxon>Rhizobium/Agrobacterium group</taxon>
        <taxon>Agrobacterium</taxon>
        <taxon>Agrobacterium tumefaciens complex</taxon>
    </lineage>
</organism>